<dbReference type="AlphaFoldDB" id="A0A222FKL0"/>
<protein>
    <submittedName>
        <fullName evidence="1">Uncharacterized protein</fullName>
    </submittedName>
</protein>
<gene>
    <name evidence="1" type="ORF">CHH28_10350</name>
</gene>
<name>A0A222FKL0_9GAMM</name>
<sequence length="276" mass="30323">MADWKKSVSACATTVTIGDVSNYVVPFSETNSPIDSFYIERNKLLSSISPGYAASNPSIPPLVLVGLISLTENYFREVLAGIVTICPKAKQKSATKSLNLATAWIGFGEMEKGAFENTSFSDPKAVKKNLYELIGVNVTDINQIAAPLEEFGKLCELRHAIVHSAGLLAGKNAVKLELPNSRSSVRIEIGFPELQKSAEVCSSLVCAVNLELFVNMAAKWLREWPRTPAYQGQNLNALFKKIWSLFYSEFDKRNGLISDSLTQIKARNLIVRTNAT</sequence>
<organism evidence="1 2">
    <name type="scientific">Bacterioplanes sanyensis</name>
    <dbReference type="NCBI Taxonomy" id="1249553"/>
    <lineage>
        <taxon>Bacteria</taxon>
        <taxon>Pseudomonadati</taxon>
        <taxon>Pseudomonadota</taxon>
        <taxon>Gammaproteobacteria</taxon>
        <taxon>Oceanospirillales</taxon>
        <taxon>Oceanospirillaceae</taxon>
        <taxon>Bacterioplanes</taxon>
    </lineage>
</organism>
<dbReference type="RefSeq" id="WP_094060236.1">
    <property type="nucleotide sequence ID" value="NZ_CP022530.1"/>
</dbReference>
<keyword evidence="2" id="KW-1185">Reference proteome</keyword>
<dbReference type="EMBL" id="CP022530">
    <property type="protein sequence ID" value="ASP39054.1"/>
    <property type="molecule type" value="Genomic_DNA"/>
</dbReference>
<accession>A0A222FKL0</accession>
<reference evidence="1 2" key="1">
    <citation type="submission" date="2017-07" db="EMBL/GenBank/DDBJ databases">
        <title>Annotated genome sequence of Bacterioplanes sanyensis isolated from Red Sea.</title>
        <authorList>
            <person name="Rehman Z.U."/>
        </authorList>
    </citation>
    <scope>NUCLEOTIDE SEQUENCE [LARGE SCALE GENOMIC DNA]</scope>
    <source>
        <strain evidence="1 2">NV9</strain>
    </source>
</reference>
<proteinExistence type="predicted"/>
<dbReference type="Proteomes" id="UP000202440">
    <property type="component" value="Chromosome"/>
</dbReference>
<evidence type="ECO:0000313" key="1">
    <source>
        <dbReference type="EMBL" id="ASP39054.1"/>
    </source>
</evidence>
<dbReference type="KEGG" id="bsan:CHH28_10350"/>
<evidence type="ECO:0000313" key="2">
    <source>
        <dbReference type="Proteomes" id="UP000202440"/>
    </source>
</evidence>
<dbReference type="OrthoDB" id="1493841at2"/>